<feature type="compositionally biased region" description="Low complexity" evidence="1">
    <location>
        <begin position="35"/>
        <end position="47"/>
    </location>
</feature>
<keyword evidence="3" id="KW-1185">Reference proteome</keyword>
<feature type="region of interest" description="Disordered" evidence="1">
    <location>
        <begin position="1"/>
        <end position="21"/>
    </location>
</feature>
<evidence type="ECO:0000256" key="1">
    <source>
        <dbReference type="SAM" id="MobiDB-lite"/>
    </source>
</evidence>
<feature type="compositionally biased region" description="Polar residues" evidence="1">
    <location>
        <begin position="61"/>
        <end position="72"/>
    </location>
</feature>
<feature type="compositionally biased region" description="Basic and acidic residues" evidence="1">
    <location>
        <begin position="268"/>
        <end position="280"/>
    </location>
</feature>
<feature type="region of interest" description="Disordered" evidence="1">
    <location>
        <begin position="35"/>
        <end position="76"/>
    </location>
</feature>
<protein>
    <submittedName>
        <fullName evidence="2">Uncharacterized protein</fullName>
    </submittedName>
</protein>
<dbReference type="Proteomes" id="UP000799770">
    <property type="component" value="Unassembled WGS sequence"/>
</dbReference>
<sequence length="295" mass="33479">MAAHHYHDVPPSGSCSQGPLATHVIPATPAIPATSTIPAPSAIPATSGQPRNPAYARRSGHNMNGTFPQNTRHPCPPCSRIDGNARQNIPGNLDFELEMIRRRLDALERRQEDMQHVLSSIMSSQTTNGVHRAPLASPYMQTLAAQYRTHGNHGSQGYETPRTQQSRPSTSAYHEHRGASRPSSSAYHDHRGASRRPAMRNASRWDHDAFNEDLEDERRRSDAIQDSMLEYERLNPRRRSDAIQDSMLENERLNPRRRSDAIQDSMLENERLNPRRRSDALEDSMLEYERLNPRR</sequence>
<feature type="compositionally biased region" description="Basic and acidic residues" evidence="1">
    <location>
        <begin position="249"/>
        <end position="261"/>
    </location>
</feature>
<proteinExistence type="predicted"/>
<dbReference type="EMBL" id="ML977315">
    <property type="protein sequence ID" value="KAF2119806.1"/>
    <property type="molecule type" value="Genomic_DNA"/>
</dbReference>
<feature type="region of interest" description="Disordered" evidence="1">
    <location>
        <begin position="150"/>
        <end position="204"/>
    </location>
</feature>
<feature type="compositionally biased region" description="Polar residues" evidence="1">
    <location>
        <begin position="152"/>
        <end position="172"/>
    </location>
</feature>
<feature type="non-terminal residue" evidence="2">
    <location>
        <position position="295"/>
    </location>
</feature>
<name>A0A6A5ZKX5_9PLEO</name>
<accession>A0A6A5ZKX5</accession>
<reference evidence="2" key="1">
    <citation type="journal article" date="2020" name="Stud. Mycol.">
        <title>101 Dothideomycetes genomes: a test case for predicting lifestyles and emergence of pathogens.</title>
        <authorList>
            <person name="Haridas S."/>
            <person name="Albert R."/>
            <person name="Binder M."/>
            <person name="Bloem J."/>
            <person name="Labutti K."/>
            <person name="Salamov A."/>
            <person name="Andreopoulos B."/>
            <person name="Baker S."/>
            <person name="Barry K."/>
            <person name="Bills G."/>
            <person name="Bluhm B."/>
            <person name="Cannon C."/>
            <person name="Castanera R."/>
            <person name="Culley D."/>
            <person name="Daum C."/>
            <person name="Ezra D."/>
            <person name="Gonzalez J."/>
            <person name="Henrissat B."/>
            <person name="Kuo A."/>
            <person name="Liang C."/>
            <person name="Lipzen A."/>
            <person name="Lutzoni F."/>
            <person name="Magnuson J."/>
            <person name="Mondo S."/>
            <person name="Nolan M."/>
            <person name="Ohm R."/>
            <person name="Pangilinan J."/>
            <person name="Park H.-J."/>
            <person name="Ramirez L."/>
            <person name="Alfaro M."/>
            <person name="Sun H."/>
            <person name="Tritt A."/>
            <person name="Yoshinaga Y."/>
            <person name="Zwiers L.-H."/>
            <person name="Turgeon B."/>
            <person name="Goodwin S."/>
            <person name="Spatafora J."/>
            <person name="Crous P."/>
            <person name="Grigoriev I."/>
        </authorList>
    </citation>
    <scope>NUCLEOTIDE SEQUENCE</scope>
    <source>
        <strain evidence="2">CBS 627.86</strain>
    </source>
</reference>
<feature type="region of interest" description="Disordered" evidence="1">
    <location>
        <begin position="232"/>
        <end position="295"/>
    </location>
</feature>
<feature type="compositionally biased region" description="Basic and acidic residues" evidence="1">
    <location>
        <begin position="232"/>
        <end position="242"/>
    </location>
</feature>
<evidence type="ECO:0000313" key="3">
    <source>
        <dbReference type="Proteomes" id="UP000799770"/>
    </source>
</evidence>
<gene>
    <name evidence="2" type="ORF">BDV96DRAFT_676715</name>
</gene>
<dbReference type="AlphaFoldDB" id="A0A6A5ZKX5"/>
<evidence type="ECO:0000313" key="2">
    <source>
        <dbReference type="EMBL" id="KAF2119806.1"/>
    </source>
</evidence>
<organism evidence="2 3">
    <name type="scientific">Lophiotrema nucula</name>
    <dbReference type="NCBI Taxonomy" id="690887"/>
    <lineage>
        <taxon>Eukaryota</taxon>
        <taxon>Fungi</taxon>
        <taxon>Dikarya</taxon>
        <taxon>Ascomycota</taxon>
        <taxon>Pezizomycotina</taxon>
        <taxon>Dothideomycetes</taxon>
        <taxon>Pleosporomycetidae</taxon>
        <taxon>Pleosporales</taxon>
        <taxon>Lophiotremataceae</taxon>
        <taxon>Lophiotrema</taxon>
    </lineage>
</organism>